<protein>
    <recommendedName>
        <fullName evidence="2">cellulase</fullName>
        <ecNumber evidence="2">3.2.1.4</ecNumber>
    </recommendedName>
</protein>
<dbReference type="GO" id="GO:0030245">
    <property type="term" value="P:cellulose catabolic process"/>
    <property type="evidence" value="ECO:0007669"/>
    <property type="project" value="UniProtKB-KW"/>
</dbReference>
<gene>
    <name evidence="12" type="ORF">CTER_4441</name>
</gene>
<feature type="signal peptide" evidence="10">
    <location>
        <begin position="1"/>
        <end position="29"/>
    </location>
</feature>
<evidence type="ECO:0000259" key="11">
    <source>
        <dbReference type="PROSITE" id="PS51272"/>
    </source>
</evidence>
<feature type="chain" id="PRO_5004486583" description="cellulase" evidence="10">
    <location>
        <begin position="30"/>
        <end position="1190"/>
    </location>
</feature>
<keyword evidence="8" id="KW-0624">Polysaccharide degradation</keyword>
<evidence type="ECO:0000256" key="3">
    <source>
        <dbReference type="ARBA" id="ARBA00022737"/>
    </source>
</evidence>
<evidence type="ECO:0000313" key="12">
    <source>
        <dbReference type="EMBL" id="EMS69890.1"/>
    </source>
</evidence>
<dbReference type="RefSeq" id="WP_004629526.1">
    <property type="nucleotide sequence ID" value="NZ_AORV01000062.1"/>
</dbReference>
<dbReference type="InterPro" id="IPR001119">
    <property type="entry name" value="SLH_dom"/>
</dbReference>
<dbReference type="InterPro" id="IPR001547">
    <property type="entry name" value="Glyco_hydro_5"/>
</dbReference>
<keyword evidence="13" id="KW-1185">Reference proteome</keyword>
<keyword evidence="5" id="KW-0136">Cellulose degradation</keyword>
<keyword evidence="7" id="KW-0326">Glycosidase</keyword>
<feature type="compositionally biased region" description="Polar residues" evidence="9">
    <location>
        <begin position="804"/>
        <end position="819"/>
    </location>
</feature>
<evidence type="ECO:0000313" key="13">
    <source>
        <dbReference type="Proteomes" id="UP000014155"/>
    </source>
</evidence>
<dbReference type="InterPro" id="IPR017853">
    <property type="entry name" value="GH"/>
</dbReference>
<dbReference type="Proteomes" id="UP000014155">
    <property type="component" value="Unassembled WGS sequence"/>
</dbReference>
<dbReference type="InterPro" id="IPR018087">
    <property type="entry name" value="Glyco_hydro_5_CS"/>
</dbReference>
<proteinExistence type="predicted"/>
<evidence type="ECO:0000256" key="10">
    <source>
        <dbReference type="SAM" id="SignalP"/>
    </source>
</evidence>
<evidence type="ECO:0000256" key="8">
    <source>
        <dbReference type="ARBA" id="ARBA00023326"/>
    </source>
</evidence>
<dbReference type="PATRIC" id="fig|1195236.3.peg.4627"/>
<dbReference type="Pfam" id="PF03424">
    <property type="entry name" value="CBM_17_28"/>
    <property type="match status" value="2"/>
</dbReference>
<dbReference type="STRING" id="1195236.CTER_4441"/>
<dbReference type="PROSITE" id="PS51272">
    <property type="entry name" value="SLH"/>
    <property type="match status" value="3"/>
</dbReference>
<dbReference type="Pfam" id="PF00150">
    <property type="entry name" value="Cellulase"/>
    <property type="match status" value="1"/>
</dbReference>
<evidence type="ECO:0000256" key="6">
    <source>
        <dbReference type="ARBA" id="ARBA00023277"/>
    </source>
</evidence>
<dbReference type="PANTHER" id="PTHR34142:SF1">
    <property type="entry name" value="GLYCOSIDE HYDROLASE FAMILY 5 DOMAIN-CONTAINING PROTEIN"/>
    <property type="match status" value="1"/>
</dbReference>
<dbReference type="InterPro" id="IPR005086">
    <property type="entry name" value="CBM17/28"/>
</dbReference>
<feature type="domain" description="SLH" evidence="11">
    <location>
        <begin position="1006"/>
        <end position="1064"/>
    </location>
</feature>
<dbReference type="InterPro" id="IPR008979">
    <property type="entry name" value="Galactose-bd-like_sf"/>
</dbReference>
<dbReference type="PANTHER" id="PTHR34142">
    <property type="entry name" value="ENDO-BETA-1,4-GLUCANASE A"/>
    <property type="match status" value="1"/>
</dbReference>
<sequence length="1190" mass="128230">MYKNIKQKLLAIVIVFAMLLTLLPVTVSAAEPDYSHLVVSAAEKPSTGGALQLLDKNGVKTLCDQNGDPIQLRGMSTHGLQWFPQILNNNAFAALSRDWGSNVIRLAMYVSEDGYAKAPAVIKQRVIDGIDLAISNDMYVIVDWHVLQPGDPNAEVYSGAMDFFTEISQLYPDNPHIIYELCNEPNSGSPGITNDAAGWSKVRSYAQPIIKMLRDSGNRNLVMVGNPNWSQRPDLAADDPIDDDNTIYTVHFYTGTHMPGEDSSDRSNVMSNVRYALEHGAAVFASEWGTSKASGDGGPFLDKADEWLDFLNENNISWCNWSLTNKNETSGAFIPFEPGKSQETSLDPGDDEVWDIKELSVSGEYARARIKGIPYTPIDRTVREDFTINIWDFNDGTTQGFDVNGDSPVKDITVSNENNSLKIEGINASKDVSEGNYWANLRLSADGSSARPDILGAQKLTMDVIVTSPSAVSIAAIPQSAGHSWANPKRAVVVTPGAFELQADNTYKALVTITGEDSPNLEAIANDSSDSIMTNIILFVGTSTTSNAIYLDNIGVSGNRKVVEQPVLHAPLGTAALPSGFEDSTRQGWDWDAASGVKTALTIKEANGSKAISWDVTYPDEKPSDGWASAPRLKLGDINTTRGDGKYLSFDFYLKPVRANYGVISINLAFAPPSLGYWAQVSESCDIPLASLNGMEKTPDGLYRFQARFDLDKLNDGKVIAADTNLRDIIIAMGDAGSDFSGTMYMDNVRFEKETGVNPGNPENPGNNGGNGSGTGGSSGSSGGSGGSTDNDPVPEINKDGSVTVRQRTATLNGTTKAAATSDTLRKAFNSAVKDEAGNRKVILEIPKVTTATAYMQQLPVSALASGNSKDSIDVKTVLGTITLPANLLKNSGLDNNSNIDLSISKADRSKLDRELQDIIGDRPVIDLSFKSGGKEFSWSGPDTPVTVSVPYIPTAGEMAAPDFIVIWHINKEGKAEAVPSGRYDSGTGSVIFTVTHFSQYAVVYSKINFTDLKKNPDAEEAVQVLAARGILEGTAHNLFSPEKSITRGEFAMWTINAFGLTAGYSDNFSDIGKNDKYYDALGIAKALELVKGTGNNRFSPEKPITRQEMLTIVAKALKLSGKDMLPETAEDMGKFKDVSKVAKYAYESVVAMVGSGMLTVSGDRLNPTAAVTRAEAAQILYKLYKLKLN</sequence>
<keyword evidence="10" id="KW-0732">Signal</keyword>
<keyword evidence="4" id="KW-0378">Hydrolase</keyword>
<keyword evidence="3" id="KW-0677">Repeat</keyword>
<evidence type="ECO:0000256" key="2">
    <source>
        <dbReference type="ARBA" id="ARBA00012601"/>
    </source>
</evidence>
<feature type="domain" description="SLH" evidence="11">
    <location>
        <begin position="1133"/>
        <end position="1190"/>
    </location>
</feature>
<feature type="domain" description="SLH" evidence="11">
    <location>
        <begin position="1065"/>
        <end position="1128"/>
    </location>
</feature>
<feature type="compositionally biased region" description="Gly residues" evidence="9">
    <location>
        <begin position="767"/>
        <end position="787"/>
    </location>
</feature>
<evidence type="ECO:0000256" key="7">
    <source>
        <dbReference type="ARBA" id="ARBA00023295"/>
    </source>
</evidence>
<accession>S0FFR1</accession>
<dbReference type="EMBL" id="AORV01000062">
    <property type="protein sequence ID" value="EMS69890.1"/>
    <property type="molecule type" value="Genomic_DNA"/>
</dbReference>
<dbReference type="Pfam" id="PF00395">
    <property type="entry name" value="SLH"/>
    <property type="match status" value="3"/>
</dbReference>
<dbReference type="EC" id="3.2.1.4" evidence="2"/>
<evidence type="ECO:0000256" key="1">
    <source>
        <dbReference type="ARBA" id="ARBA00000966"/>
    </source>
</evidence>
<evidence type="ECO:0000256" key="9">
    <source>
        <dbReference type="SAM" id="MobiDB-lite"/>
    </source>
</evidence>
<feature type="compositionally biased region" description="Low complexity" evidence="9">
    <location>
        <begin position="756"/>
        <end position="766"/>
    </location>
</feature>
<dbReference type="eggNOG" id="COG5520">
    <property type="taxonomic scope" value="Bacteria"/>
</dbReference>
<dbReference type="GO" id="GO:0008810">
    <property type="term" value="F:cellulase activity"/>
    <property type="evidence" value="ECO:0007669"/>
    <property type="project" value="UniProtKB-EC"/>
</dbReference>
<comment type="caution">
    <text evidence="12">The sequence shown here is derived from an EMBL/GenBank/DDBJ whole genome shotgun (WGS) entry which is preliminary data.</text>
</comment>
<dbReference type="PROSITE" id="PS00659">
    <property type="entry name" value="GLYCOSYL_HYDROL_F5"/>
    <property type="match status" value="1"/>
</dbReference>
<evidence type="ECO:0000256" key="4">
    <source>
        <dbReference type="ARBA" id="ARBA00022801"/>
    </source>
</evidence>
<name>S0FFR1_RUMCE</name>
<evidence type="ECO:0000256" key="5">
    <source>
        <dbReference type="ARBA" id="ARBA00023001"/>
    </source>
</evidence>
<dbReference type="SUPFAM" id="SSF49785">
    <property type="entry name" value="Galactose-binding domain-like"/>
    <property type="match status" value="2"/>
</dbReference>
<reference evidence="12 13" key="1">
    <citation type="journal article" date="2013" name="Genome Announc.">
        <title>Draft Genome Sequence of the Cellulolytic, Mesophilic, Anaerobic Bacterium Clostridium termitidis Strain CT1112 (DSM 5398).</title>
        <authorList>
            <person name="Lal S."/>
            <person name="Ramachandran U."/>
            <person name="Zhang X."/>
            <person name="Munir R."/>
            <person name="Sparling R."/>
            <person name="Levin D.B."/>
        </authorList>
    </citation>
    <scope>NUCLEOTIDE SEQUENCE [LARGE SCALE GENOMIC DNA]</scope>
    <source>
        <strain evidence="12 13">CT1112</strain>
    </source>
</reference>
<dbReference type="Gene3D" id="2.60.120.260">
    <property type="entry name" value="Galactose-binding domain-like"/>
    <property type="match status" value="2"/>
</dbReference>
<comment type="catalytic activity">
    <reaction evidence="1">
        <text>Endohydrolysis of (1-&gt;4)-beta-D-glucosidic linkages in cellulose, lichenin and cereal beta-D-glucans.</text>
        <dbReference type="EC" id="3.2.1.4"/>
    </reaction>
</comment>
<dbReference type="SUPFAM" id="SSF51445">
    <property type="entry name" value="(Trans)glycosidases"/>
    <property type="match status" value="1"/>
</dbReference>
<organism evidence="12 13">
    <name type="scientific">Ruminiclostridium cellobioparum subsp. termitidis CT1112</name>
    <dbReference type="NCBI Taxonomy" id="1195236"/>
    <lineage>
        <taxon>Bacteria</taxon>
        <taxon>Bacillati</taxon>
        <taxon>Bacillota</taxon>
        <taxon>Clostridia</taxon>
        <taxon>Eubacteriales</taxon>
        <taxon>Oscillospiraceae</taxon>
        <taxon>Ruminiclostridium</taxon>
    </lineage>
</organism>
<dbReference type="Gene3D" id="3.20.20.80">
    <property type="entry name" value="Glycosidases"/>
    <property type="match status" value="1"/>
</dbReference>
<keyword evidence="6" id="KW-0119">Carbohydrate metabolism</keyword>
<dbReference type="AlphaFoldDB" id="S0FFR1"/>
<dbReference type="eggNOG" id="COG2730">
    <property type="taxonomic scope" value="Bacteria"/>
</dbReference>
<feature type="region of interest" description="Disordered" evidence="9">
    <location>
        <begin position="753"/>
        <end position="819"/>
    </location>
</feature>